<comment type="caution">
    <text evidence="1">The sequence shown here is derived from an EMBL/GenBank/DDBJ whole genome shotgun (WGS) entry which is preliminary data.</text>
</comment>
<organism evidence="1 2">
    <name type="scientific">Liparis tanakae</name>
    <name type="common">Tanaka's snailfish</name>
    <dbReference type="NCBI Taxonomy" id="230148"/>
    <lineage>
        <taxon>Eukaryota</taxon>
        <taxon>Metazoa</taxon>
        <taxon>Chordata</taxon>
        <taxon>Craniata</taxon>
        <taxon>Vertebrata</taxon>
        <taxon>Euteleostomi</taxon>
        <taxon>Actinopterygii</taxon>
        <taxon>Neopterygii</taxon>
        <taxon>Teleostei</taxon>
        <taxon>Neoteleostei</taxon>
        <taxon>Acanthomorphata</taxon>
        <taxon>Eupercaria</taxon>
        <taxon>Perciformes</taxon>
        <taxon>Cottioidei</taxon>
        <taxon>Cottales</taxon>
        <taxon>Liparidae</taxon>
        <taxon>Liparis</taxon>
    </lineage>
</organism>
<gene>
    <name evidence="1" type="ORF">EYF80_017170</name>
</gene>
<reference evidence="1 2" key="1">
    <citation type="submission" date="2019-03" db="EMBL/GenBank/DDBJ databases">
        <title>First draft genome of Liparis tanakae, snailfish: a comprehensive survey of snailfish specific genes.</title>
        <authorList>
            <person name="Kim W."/>
            <person name="Song I."/>
            <person name="Jeong J.-H."/>
            <person name="Kim D."/>
            <person name="Kim S."/>
            <person name="Ryu S."/>
            <person name="Song J.Y."/>
            <person name="Lee S.K."/>
        </authorList>
    </citation>
    <scope>NUCLEOTIDE SEQUENCE [LARGE SCALE GENOMIC DNA]</scope>
    <source>
        <tissue evidence="1">Muscle</tissue>
    </source>
</reference>
<proteinExistence type="predicted"/>
<dbReference type="EMBL" id="SRLO01000135">
    <property type="protein sequence ID" value="TNN72563.1"/>
    <property type="molecule type" value="Genomic_DNA"/>
</dbReference>
<name>A0A4Z2I5Q5_9TELE</name>
<accession>A0A4Z2I5Q5</accession>
<evidence type="ECO:0000313" key="1">
    <source>
        <dbReference type="EMBL" id="TNN72563.1"/>
    </source>
</evidence>
<protein>
    <submittedName>
        <fullName evidence="1">Uncharacterized protein</fullName>
    </submittedName>
</protein>
<evidence type="ECO:0000313" key="2">
    <source>
        <dbReference type="Proteomes" id="UP000314294"/>
    </source>
</evidence>
<dbReference type="Proteomes" id="UP000314294">
    <property type="component" value="Unassembled WGS sequence"/>
</dbReference>
<dbReference type="AlphaFoldDB" id="A0A4Z2I5Q5"/>
<sequence>MPREEVLDLSEVLRDVQGPTLNPGIQLLVVQRQVIVDEVDLTQLHDLNGHVQRDGDQHLVDRKGLRCLYGYNEHQLHQLKVLPSSSSGGAPWKSEDRTDNARKLWVSREGFVGRPSGAESDLLLELSASICRHRCCTQWSRSICRHSSGAFRQ</sequence>
<keyword evidence="2" id="KW-1185">Reference proteome</keyword>